<dbReference type="EMBL" id="LQZT01000013">
    <property type="protein sequence ID" value="OCW57518.1"/>
    <property type="molecule type" value="Genomic_DNA"/>
</dbReference>
<evidence type="ECO:0000313" key="3">
    <source>
        <dbReference type="Proteomes" id="UP000094795"/>
    </source>
</evidence>
<keyword evidence="1" id="KW-0812">Transmembrane</keyword>
<organism evidence="2 3">
    <name type="scientific">Hoeflea olei</name>
    <dbReference type="NCBI Taxonomy" id="1480615"/>
    <lineage>
        <taxon>Bacteria</taxon>
        <taxon>Pseudomonadati</taxon>
        <taxon>Pseudomonadota</taxon>
        <taxon>Alphaproteobacteria</taxon>
        <taxon>Hyphomicrobiales</taxon>
        <taxon>Rhizobiaceae</taxon>
        <taxon>Hoeflea</taxon>
    </lineage>
</organism>
<dbReference type="OrthoDB" id="7889159at2"/>
<sequence length="76" mass="8051">MRTRTRIAALIALPINAVLFGAGAIAVLSVPALAEHAKYLLPIVIIAGLTATFPLAWALAPRLRARHHYAGDRQAG</sequence>
<keyword evidence="3" id="KW-1185">Reference proteome</keyword>
<dbReference type="RefSeq" id="WP_066178761.1">
    <property type="nucleotide sequence ID" value="NZ_LQZT01000013.1"/>
</dbReference>
<dbReference type="AlphaFoldDB" id="A0A1C1YVF1"/>
<name>A0A1C1YVF1_9HYPH</name>
<keyword evidence="1" id="KW-1133">Transmembrane helix</keyword>
<feature type="transmembrane region" description="Helical" evidence="1">
    <location>
        <begin position="39"/>
        <end position="60"/>
    </location>
</feature>
<accession>A0A1C1YVF1</accession>
<proteinExistence type="predicted"/>
<keyword evidence="1" id="KW-0472">Membrane</keyword>
<gene>
    <name evidence="2" type="ORF">AWJ14_13270</name>
</gene>
<evidence type="ECO:0000256" key="1">
    <source>
        <dbReference type="SAM" id="Phobius"/>
    </source>
</evidence>
<comment type="caution">
    <text evidence="2">The sequence shown here is derived from an EMBL/GenBank/DDBJ whole genome shotgun (WGS) entry which is preliminary data.</text>
</comment>
<dbReference type="Proteomes" id="UP000094795">
    <property type="component" value="Unassembled WGS sequence"/>
</dbReference>
<protein>
    <submittedName>
        <fullName evidence="2">Uncharacterized protein</fullName>
    </submittedName>
</protein>
<feature type="transmembrane region" description="Helical" evidence="1">
    <location>
        <begin position="7"/>
        <end position="33"/>
    </location>
</feature>
<reference evidence="2 3" key="1">
    <citation type="submission" date="2015-12" db="EMBL/GenBank/DDBJ databases">
        <authorList>
            <person name="Shamseldin A."/>
            <person name="Moawad H."/>
            <person name="Abd El-Rahim W.M."/>
            <person name="Sadowsky M.J."/>
        </authorList>
    </citation>
    <scope>NUCLEOTIDE SEQUENCE [LARGE SCALE GENOMIC DNA]</scope>
    <source>
        <strain evidence="2 3">JC234</strain>
    </source>
</reference>
<evidence type="ECO:0000313" key="2">
    <source>
        <dbReference type="EMBL" id="OCW57518.1"/>
    </source>
</evidence>